<dbReference type="InterPro" id="IPR036249">
    <property type="entry name" value="Thioredoxin-like_sf"/>
</dbReference>
<sequence length="206" mass="22806">MMRLIGMLDSPYVRRVAVSLNQLGLPFTHESVSVFRHYDTFAGINPVVKAPTLVTDEGFVLMDSTLILQHVAKLAGAGRSLDPAGTADHARAQRIIGLALVACEKSVQIVYEHQLRPPEKRHQPWLDRVHEQLFAAYRLLDAEIGERDGWLLGGDILQADITAAIAWTFTTRMIPEVMPADAFPSVARFTARAEAQEAFRASPYDG</sequence>
<feature type="domain" description="GST N-terminal" evidence="1">
    <location>
        <begin position="1"/>
        <end position="79"/>
    </location>
</feature>
<dbReference type="EMBL" id="BSFJ01000019">
    <property type="protein sequence ID" value="GLK72852.1"/>
    <property type="molecule type" value="Genomic_DNA"/>
</dbReference>
<dbReference type="AlphaFoldDB" id="A0A9W6N0C3"/>
<dbReference type="CDD" id="cd03205">
    <property type="entry name" value="GST_C_6"/>
    <property type="match status" value="1"/>
</dbReference>
<dbReference type="PANTHER" id="PTHR44051">
    <property type="entry name" value="GLUTATHIONE S-TRANSFERASE-RELATED"/>
    <property type="match status" value="1"/>
</dbReference>
<organism evidence="2 3">
    <name type="scientific">Ancylobacter dichloromethanicus</name>
    <dbReference type="NCBI Taxonomy" id="518825"/>
    <lineage>
        <taxon>Bacteria</taxon>
        <taxon>Pseudomonadati</taxon>
        <taxon>Pseudomonadota</taxon>
        <taxon>Alphaproteobacteria</taxon>
        <taxon>Hyphomicrobiales</taxon>
        <taxon>Xanthobacteraceae</taxon>
        <taxon>Ancylobacter</taxon>
    </lineage>
</organism>
<dbReference type="SUPFAM" id="SSF47616">
    <property type="entry name" value="GST C-terminal domain-like"/>
    <property type="match status" value="1"/>
</dbReference>
<dbReference type="InterPro" id="IPR036282">
    <property type="entry name" value="Glutathione-S-Trfase_C_sf"/>
</dbReference>
<protein>
    <submittedName>
        <fullName evidence="2">Glutathione S-transferase</fullName>
    </submittedName>
</protein>
<gene>
    <name evidence="2" type="ORF">GCM10017643_29680</name>
</gene>
<dbReference type="PANTHER" id="PTHR44051:SF8">
    <property type="entry name" value="GLUTATHIONE S-TRANSFERASE GSTA"/>
    <property type="match status" value="1"/>
</dbReference>
<dbReference type="SUPFAM" id="SSF52833">
    <property type="entry name" value="Thioredoxin-like"/>
    <property type="match status" value="1"/>
</dbReference>
<comment type="caution">
    <text evidence="2">The sequence shown here is derived from an EMBL/GenBank/DDBJ whole genome shotgun (WGS) entry which is preliminary data.</text>
</comment>
<dbReference type="Gene3D" id="3.40.30.10">
    <property type="entry name" value="Glutaredoxin"/>
    <property type="match status" value="1"/>
</dbReference>
<dbReference type="InterPro" id="IPR004045">
    <property type="entry name" value="Glutathione_S-Trfase_N"/>
</dbReference>
<reference evidence="2" key="2">
    <citation type="submission" date="2023-01" db="EMBL/GenBank/DDBJ databases">
        <authorList>
            <person name="Sun Q."/>
            <person name="Evtushenko L."/>
        </authorList>
    </citation>
    <scope>NUCLEOTIDE SEQUENCE</scope>
    <source>
        <strain evidence="2">VKM B-2484</strain>
    </source>
</reference>
<evidence type="ECO:0000259" key="1">
    <source>
        <dbReference type="PROSITE" id="PS50404"/>
    </source>
</evidence>
<name>A0A9W6N0C3_9HYPH</name>
<dbReference type="Pfam" id="PF13417">
    <property type="entry name" value="GST_N_3"/>
    <property type="match status" value="1"/>
</dbReference>
<dbReference type="PROSITE" id="PS50404">
    <property type="entry name" value="GST_NTER"/>
    <property type="match status" value="1"/>
</dbReference>
<evidence type="ECO:0000313" key="3">
    <source>
        <dbReference type="Proteomes" id="UP001143370"/>
    </source>
</evidence>
<dbReference type="CDD" id="cd00570">
    <property type="entry name" value="GST_N_family"/>
    <property type="match status" value="1"/>
</dbReference>
<keyword evidence="3" id="KW-1185">Reference proteome</keyword>
<dbReference type="Pfam" id="PF13410">
    <property type="entry name" value="GST_C_2"/>
    <property type="match status" value="1"/>
</dbReference>
<reference evidence="2" key="1">
    <citation type="journal article" date="2014" name="Int. J. Syst. Evol. Microbiol.">
        <title>Complete genome sequence of Corynebacterium casei LMG S-19264T (=DSM 44701T), isolated from a smear-ripened cheese.</title>
        <authorList>
            <consortium name="US DOE Joint Genome Institute (JGI-PGF)"/>
            <person name="Walter F."/>
            <person name="Albersmeier A."/>
            <person name="Kalinowski J."/>
            <person name="Ruckert C."/>
        </authorList>
    </citation>
    <scope>NUCLEOTIDE SEQUENCE</scope>
    <source>
        <strain evidence="2">VKM B-2484</strain>
    </source>
</reference>
<dbReference type="Proteomes" id="UP001143370">
    <property type="component" value="Unassembled WGS sequence"/>
</dbReference>
<accession>A0A9W6N0C3</accession>
<evidence type="ECO:0000313" key="2">
    <source>
        <dbReference type="EMBL" id="GLK72852.1"/>
    </source>
</evidence>
<proteinExistence type="predicted"/>
<dbReference type="Gene3D" id="1.20.1050.10">
    <property type="match status" value="1"/>
</dbReference>